<dbReference type="EMBL" id="FCOI02000018">
    <property type="protein sequence ID" value="SAK75248.1"/>
    <property type="molecule type" value="Genomic_DNA"/>
</dbReference>
<evidence type="ECO:0000313" key="2">
    <source>
        <dbReference type="Proteomes" id="UP000054624"/>
    </source>
</evidence>
<name>A0A158BYR5_9BURK</name>
<dbReference type="Proteomes" id="UP000054624">
    <property type="component" value="Unassembled WGS sequence"/>
</dbReference>
<keyword evidence="2" id="KW-1185">Reference proteome</keyword>
<reference evidence="2" key="1">
    <citation type="submission" date="2016-01" db="EMBL/GenBank/DDBJ databases">
        <authorList>
            <person name="Peeters Charlotte."/>
        </authorList>
    </citation>
    <scope>NUCLEOTIDE SEQUENCE [LARGE SCALE GENOMIC DNA]</scope>
</reference>
<gene>
    <name evidence="1" type="ORF">AWB76_04876</name>
</gene>
<accession>A0A158BYR5</accession>
<organism evidence="1 2">
    <name type="scientific">Caballeronia temeraria</name>
    <dbReference type="NCBI Taxonomy" id="1777137"/>
    <lineage>
        <taxon>Bacteria</taxon>
        <taxon>Pseudomonadati</taxon>
        <taxon>Pseudomonadota</taxon>
        <taxon>Betaproteobacteria</taxon>
        <taxon>Burkholderiales</taxon>
        <taxon>Burkholderiaceae</taxon>
        <taxon>Caballeronia</taxon>
    </lineage>
</organism>
<sequence length="78" mass="8424">MLTFDFTITCRPSEALPKDAVEQIATQCGLCVLTTLVATSSNIRFAGSAEPRAVRIFAEQLLTVRGVLSVRVDPVTLN</sequence>
<protein>
    <submittedName>
        <fullName evidence="1">Uncharacterized protein</fullName>
    </submittedName>
</protein>
<evidence type="ECO:0000313" key="1">
    <source>
        <dbReference type="EMBL" id="SAK75248.1"/>
    </source>
</evidence>
<dbReference type="AlphaFoldDB" id="A0A158BYR5"/>
<proteinExistence type="predicted"/>